<evidence type="ECO:0000256" key="1">
    <source>
        <dbReference type="PROSITE-ProRule" id="PRU00339"/>
    </source>
</evidence>
<dbReference type="RefSeq" id="WP_106003114.1">
    <property type="nucleotide sequence ID" value="NZ_CP027527.1"/>
</dbReference>
<sequence>MPPLPPPSPWLIQGFQSLERGDAASAEHQFRQGLMIRRGDPQALQGLGLALIRQGRQGDARQPLEQAAAALPKDAGCAANLGALLIELGDHPAAEPHLRRATRVQPGMAAAWNNLGRVLMHLGRLDEAEVMLRKALTLRPAYSQCRENWRETQDIRLHRLELAGQYTKALEEADKTLQLDPTWDKARYFRACNLLRLQRFSAGWADYRTLYDDVQSLPLPEWQGAPLPETETLLIRAEQGIGEQIMLASLIERARSRCPRIIAECDERMVSLMARSLPAIRWVPWTNPANAALRDPSLTHQIGLGRLPSLFLPDRAAFGDGSAVLVPDPARLASLKAALTVDKPLIGLAWASGRSPAAARKAIPVAALRPLLSAVPARFVVLQYEPSAQDMDEIRSWGIDVAECPVDPMRDLEGFAATVAACDHVVTISNATAHFAGALGVPTSVLLSACPLWHWFAEGRTSPWYNALTLYRQSQGAAWDRTVADVTADLTARLPQT</sequence>
<feature type="repeat" description="TPR" evidence="1">
    <location>
        <begin position="109"/>
        <end position="142"/>
    </location>
</feature>
<dbReference type="SUPFAM" id="SSF53756">
    <property type="entry name" value="UDP-Glycosyltransferase/glycogen phosphorylase"/>
    <property type="match status" value="1"/>
</dbReference>
<evidence type="ECO:0000313" key="2">
    <source>
        <dbReference type="EMBL" id="CAM77242.1"/>
    </source>
</evidence>
<dbReference type="Pfam" id="PF13432">
    <property type="entry name" value="TPR_16"/>
    <property type="match status" value="2"/>
</dbReference>
<reference evidence="2" key="1">
    <citation type="journal article" date="2007" name="J. Bacteriol.">
        <title>Comparative genome analysis of four magnetotactic bacteria reveals a complex set of group-specific genes implicated in magnetosome biomineralization and function.</title>
        <authorList>
            <person name="Richter M."/>
            <person name="Kube M."/>
            <person name="Bazylinski D.A."/>
            <person name="Lombardot T."/>
            <person name="Gloeckner F.O."/>
            <person name="Reinhardt R."/>
            <person name="Schueler D."/>
        </authorList>
    </citation>
    <scope>NUCLEOTIDE SEQUENCE</scope>
    <source>
        <strain evidence="2">MSR-1</strain>
    </source>
</reference>
<dbReference type="PANTHER" id="PTHR44809">
    <property type="match status" value="1"/>
</dbReference>
<dbReference type="AlphaFoldDB" id="A4U2Y5"/>
<accession>A4U2Y5</accession>
<dbReference type="Gene3D" id="3.40.50.2000">
    <property type="entry name" value="Glycogen Phosphorylase B"/>
    <property type="match status" value="1"/>
</dbReference>
<dbReference type="SUPFAM" id="SSF48452">
    <property type="entry name" value="TPR-like"/>
    <property type="match status" value="1"/>
</dbReference>
<dbReference type="InterPro" id="IPR052943">
    <property type="entry name" value="TMTC_O-mannosyl-trnsfr"/>
</dbReference>
<protein>
    <submittedName>
        <fullName evidence="2">TPR repeat</fullName>
    </submittedName>
</protein>
<proteinExistence type="predicted"/>
<dbReference type="Gene3D" id="1.25.40.10">
    <property type="entry name" value="Tetratricopeptide repeat domain"/>
    <property type="match status" value="2"/>
</dbReference>
<dbReference type="EMBL" id="CU459003">
    <property type="protein sequence ID" value="CAM77242.1"/>
    <property type="molecule type" value="Genomic_DNA"/>
</dbReference>
<dbReference type="PANTHER" id="PTHR44809:SF1">
    <property type="entry name" value="PROTEIN O-MANNOSYL-TRANSFERASE TMTC1"/>
    <property type="match status" value="1"/>
</dbReference>
<gene>
    <name evidence="2" type="ORF">MGR_3649</name>
</gene>
<dbReference type="PROSITE" id="PS50005">
    <property type="entry name" value="TPR"/>
    <property type="match status" value="1"/>
</dbReference>
<dbReference type="PROSITE" id="PS50293">
    <property type="entry name" value="TPR_REGION"/>
    <property type="match status" value="1"/>
</dbReference>
<organism evidence="2">
    <name type="scientific">Magnetospirillum gryphiswaldense</name>
    <dbReference type="NCBI Taxonomy" id="55518"/>
    <lineage>
        <taxon>Bacteria</taxon>
        <taxon>Pseudomonadati</taxon>
        <taxon>Pseudomonadota</taxon>
        <taxon>Alphaproteobacteria</taxon>
        <taxon>Rhodospirillales</taxon>
        <taxon>Rhodospirillaceae</taxon>
        <taxon>Magnetospirillum</taxon>
    </lineage>
</organism>
<dbReference type="InterPro" id="IPR011990">
    <property type="entry name" value="TPR-like_helical_dom_sf"/>
</dbReference>
<dbReference type="InterPro" id="IPR019734">
    <property type="entry name" value="TPR_rpt"/>
</dbReference>
<name>A4U2Y5_9PROT</name>
<keyword evidence="1" id="KW-0802">TPR repeat</keyword>
<dbReference type="SMART" id="SM00028">
    <property type="entry name" value="TPR"/>
    <property type="match status" value="3"/>
</dbReference>